<dbReference type="Pfam" id="PF11951">
    <property type="entry name" value="Fungal_trans_2"/>
    <property type="match status" value="1"/>
</dbReference>
<protein>
    <submittedName>
        <fullName evidence="1">Uncharacterized protein</fullName>
    </submittedName>
</protein>
<reference evidence="1" key="2">
    <citation type="journal article" date="2023" name="IMA Fungus">
        <title>Comparative genomic study of the Penicillium genus elucidates a diverse pangenome and 15 lateral gene transfer events.</title>
        <authorList>
            <person name="Petersen C."/>
            <person name="Sorensen T."/>
            <person name="Nielsen M.R."/>
            <person name="Sondergaard T.E."/>
            <person name="Sorensen J.L."/>
            <person name="Fitzpatrick D.A."/>
            <person name="Frisvad J.C."/>
            <person name="Nielsen K.L."/>
        </authorList>
    </citation>
    <scope>NUCLEOTIDE SEQUENCE</scope>
    <source>
        <strain evidence="1">IBT 35675</strain>
    </source>
</reference>
<keyword evidence="2" id="KW-1185">Reference proteome</keyword>
<reference evidence="1" key="1">
    <citation type="submission" date="2022-12" db="EMBL/GenBank/DDBJ databases">
        <authorList>
            <person name="Petersen C."/>
        </authorList>
    </citation>
    <scope>NUCLEOTIDE SEQUENCE</scope>
    <source>
        <strain evidence="1">IBT 35675</strain>
    </source>
</reference>
<sequence length="236" mass="26985">MSLSYVNFFSDWILKSRNPEIIPDDIAGGQASPTTTAQGVNQLAAESDDTQSTIDDRQMIGLLRRIYLLHWQTEDTSAPSSTAIPQAFSLWQELKDQEASDPHRYTESDSAEWLSLSSLFIWLHLIVYPKGVESPGVQLMVTKNLPQIVRMNTQNTPNVHSLLIPLFFHGIASMQEYDREVILESFLLLEPRVYCQLLHDFKSHVLKSWRRYDECVDRSWNWIERAAGDSGKSGLE</sequence>
<dbReference type="EMBL" id="JAPZBR010000002">
    <property type="protein sequence ID" value="KAJ5362192.1"/>
    <property type="molecule type" value="Genomic_DNA"/>
</dbReference>
<name>A0A9W9RL73_PENBR</name>
<organism evidence="1 2">
    <name type="scientific">Penicillium brevicompactum</name>
    <dbReference type="NCBI Taxonomy" id="5074"/>
    <lineage>
        <taxon>Eukaryota</taxon>
        <taxon>Fungi</taxon>
        <taxon>Dikarya</taxon>
        <taxon>Ascomycota</taxon>
        <taxon>Pezizomycotina</taxon>
        <taxon>Eurotiomycetes</taxon>
        <taxon>Eurotiomycetidae</taxon>
        <taxon>Eurotiales</taxon>
        <taxon>Aspergillaceae</taxon>
        <taxon>Penicillium</taxon>
    </lineage>
</organism>
<dbReference type="Proteomes" id="UP001148299">
    <property type="component" value="Unassembled WGS sequence"/>
</dbReference>
<gene>
    <name evidence="1" type="ORF">N7541_003036</name>
</gene>
<proteinExistence type="predicted"/>
<dbReference type="AlphaFoldDB" id="A0A9W9RL73"/>
<accession>A0A9W9RL73</accession>
<dbReference type="InterPro" id="IPR021858">
    <property type="entry name" value="Fun_TF"/>
</dbReference>
<evidence type="ECO:0000313" key="2">
    <source>
        <dbReference type="Proteomes" id="UP001148299"/>
    </source>
</evidence>
<comment type="caution">
    <text evidence="1">The sequence shown here is derived from an EMBL/GenBank/DDBJ whole genome shotgun (WGS) entry which is preliminary data.</text>
</comment>
<evidence type="ECO:0000313" key="1">
    <source>
        <dbReference type="EMBL" id="KAJ5362192.1"/>
    </source>
</evidence>